<dbReference type="AlphaFoldDB" id="A0A8D8Z667"/>
<dbReference type="EMBL" id="HBUF01418996">
    <property type="protein sequence ID" value="CAG6740408.1"/>
    <property type="molecule type" value="Transcribed_RNA"/>
</dbReference>
<sequence>MCFACTFQFSFSSSSANCFFFFLFFCFFFFLIFCFSSFLVFCFSSFLIFCFFFHLHLHIHRSAPVLEQIPPPHYFSRLQICGLRVEKKFSHDFKRKFMRERPKFSIIIGHTLLG</sequence>
<dbReference type="EMBL" id="HBUF01418995">
    <property type="protein sequence ID" value="CAG6740407.1"/>
    <property type="molecule type" value="Transcribed_RNA"/>
</dbReference>
<evidence type="ECO:0000313" key="2">
    <source>
        <dbReference type="EMBL" id="CAG6740407.1"/>
    </source>
</evidence>
<reference evidence="2" key="1">
    <citation type="submission" date="2021-05" db="EMBL/GenBank/DDBJ databases">
        <authorList>
            <person name="Alioto T."/>
            <person name="Alioto T."/>
            <person name="Gomez Garrido J."/>
        </authorList>
    </citation>
    <scope>NUCLEOTIDE SEQUENCE</scope>
</reference>
<keyword evidence="1" id="KW-0472">Membrane</keyword>
<proteinExistence type="predicted"/>
<feature type="transmembrane region" description="Helical" evidence="1">
    <location>
        <begin position="20"/>
        <end position="53"/>
    </location>
</feature>
<protein>
    <submittedName>
        <fullName evidence="2">Uncharacterized protein</fullName>
    </submittedName>
</protein>
<keyword evidence="1" id="KW-1133">Transmembrane helix</keyword>
<keyword evidence="1" id="KW-0812">Transmembrane</keyword>
<evidence type="ECO:0000256" key="1">
    <source>
        <dbReference type="SAM" id="Phobius"/>
    </source>
</evidence>
<organism evidence="2">
    <name type="scientific">Cacopsylla melanoneura</name>
    <dbReference type="NCBI Taxonomy" id="428564"/>
    <lineage>
        <taxon>Eukaryota</taxon>
        <taxon>Metazoa</taxon>
        <taxon>Ecdysozoa</taxon>
        <taxon>Arthropoda</taxon>
        <taxon>Hexapoda</taxon>
        <taxon>Insecta</taxon>
        <taxon>Pterygota</taxon>
        <taxon>Neoptera</taxon>
        <taxon>Paraneoptera</taxon>
        <taxon>Hemiptera</taxon>
        <taxon>Sternorrhyncha</taxon>
        <taxon>Psylloidea</taxon>
        <taxon>Psyllidae</taxon>
        <taxon>Psyllinae</taxon>
        <taxon>Cacopsylla</taxon>
    </lineage>
</organism>
<accession>A0A8D8Z667</accession>
<name>A0A8D8Z667_9HEMI</name>